<feature type="non-terminal residue" evidence="1">
    <location>
        <position position="1"/>
    </location>
</feature>
<protein>
    <submittedName>
        <fullName evidence="1">Uncharacterized protein</fullName>
    </submittedName>
</protein>
<evidence type="ECO:0000313" key="1">
    <source>
        <dbReference type="EMBL" id="KAI8421078.1"/>
    </source>
</evidence>
<sequence>LIPVFATTKFGKPVLIHAGYRYTVCGGNEGPKKIWRCVRHGRPPYCCVSITTVDDIKYITSRRGKAMIQAGQYRFYQHSSCKKGPKLLWVCVKWCAGCRASITSVDDEIIKSNNVHNHH</sequence>
<name>A0ACC0JAF5_CHOFU</name>
<dbReference type="EMBL" id="CM046113">
    <property type="protein sequence ID" value="KAI8421078.1"/>
    <property type="molecule type" value="Genomic_DNA"/>
</dbReference>
<proteinExistence type="predicted"/>
<evidence type="ECO:0000313" key="2">
    <source>
        <dbReference type="Proteomes" id="UP001064048"/>
    </source>
</evidence>
<comment type="caution">
    <text evidence="1">The sequence shown here is derived from an EMBL/GenBank/DDBJ whole genome shotgun (WGS) entry which is preliminary data.</text>
</comment>
<gene>
    <name evidence="1" type="ORF">MSG28_008197</name>
</gene>
<accession>A0ACC0JAF5</accession>
<keyword evidence="2" id="KW-1185">Reference proteome</keyword>
<dbReference type="Proteomes" id="UP001064048">
    <property type="component" value="Chromosome 13"/>
</dbReference>
<reference evidence="1 2" key="1">
    <citation type="journal article" date="2022" name="Genome Biol. Evol.">
        <title>The Spruce Budworm Genome: Reconstructing the Evolutionary History of Antifreeze Proteins.</title>
        <authorList>
            <person name="Beliveau C."/>
            <person name="Gagne P."/>
            <person name="Picq S."/>
            <person name="Vernygora O."/>
            <person name="Keeling C.I."/>
            <person name="Pinkney K."/>
            <person name="Doucet D."/>
            <person name="Wen F."/>
            <person name="Johnston J.S."/>
            <person name="Maaroufi H."/>
            <person name="Boyle B."/>
            <person name="Laroche J."/>
            <person name="Dewar K."/>
            <person name="Juretic N."/>
            <person name="Blackburn G."/>
            <person name="Nisole A."/>
            <person name="Brunet B."/>
            <person name="Brandao M."/>
            <person name="Lumley L."/>
            <person name="Duan J."/>
            <person name="Quan G."/>
            <person name="Lucarotti C.J."/>
            <person name="Roe A.D."/>
            <person name="Sperling F.A.H."/>
            <person name="Levesque R.C."/>
            <person name="Cusson M."/>
        </authorList>
    </citation>
    <scope>NUCLEOTIDE SEQUENCE [LARGE SCALE GENOMIC DNA]</scope>
    <source>
        <strain evidence="1">Glfc:IPQL:Cfum</strain>
    </source>
</reference>
<organism evidence="1 2">
    <name type="scientific">Choristoneura fumiferana</name>
    <name type="common">Spruce budworm moth</name>
    <name type="synonym">Archips fumiferana</name>
    <dbReference type="NCBI Taxonomy" id="7141"/>
    <lineage>
        <taxon>Eukaryota</taxon>
        <taxon>Metazoa</taxon>
        <taxon>Ecdysozoa</taxon>
        <taxon>Arthropoda</taxon>
        <taxon>Hexapoda</taxon>
        <taxon>Insecta</taxon>
        <taxon>Pterygota</taxon>
        <taxon>Neoptera</taxon>
        <taxon>Endopterygota</taxon>
        <taxon>Lepidoptera</taxon>
        <taxon>Glossata</taxon>
        <taxon>Ditrysia</taxon>
        <taxon>Tortricoidea</taxon>
        <taxon>Tortricidae</taxon>
        <taxon>Tortricinae</taxon>
        <taxon>Choristoneura</taxon>
    </lineage>
</organism>